<dbReference type="InterPro" id="IPR041916">
    <property type="entry name" value="Anti_sigma_zinc_sf"/>
</dbReference>
<dbReference type="AlphaFoldDB" id="A0A5B9R7L1"/>
<evidence type="ECO:0000256" key="1">
    <source>
        <dbReference type="SAM" id="MobiDB-lite"/>
    </source>
</evidence>
<reference evidence="2 3" key="1">
    <citation type="submission" date="2019-08" db="EMBL/GenBank/DDBJ databases">
        <title>Deep-cultivation of Planctomycetes and their phenomic and genomic characterization uncovers novel biology.</title>
        <authorList>
            <person name="Wiegand S."/>
            <person name="Jogler M."/>
            <person name="Boedeker C."/>
            <person name="Pinto D."/>
            <person name="Vollmers J."/>
            <person name="Rivas-Marin E."/>
            <person name="Kohn T."/>
            <person name="Peeters S.H."/>
            <person name="Heuer A."/>
            <person name="Rast P."/>
            <person name="Oberbeckmann S."/>
            <person name="Bunk B."/>
            <person name="Jeske O."/>
            <person name="Meyerdierks A."/>
            <person name="Storesund J.E."/>
            <person name="Kallscheuer N."/>
            <person name="Luecker S."/>
            <person name="Lage O.M."/>
            <person name="Pohl T."/>
            <person name="Merkel B.J."/>
            <person name="Hornburger P."/>
            <person name="Mueller R.-W."/>
            <person name="Bruemmer F."/>
            <person name="Labrenz M."/>
            <person name="Spormann A.M."/>
            <person name="Op den Camp H."/>
            <person name="Overmann J."/>
            <person name="Amann R."/>
            <person name="Jetten M.S.M."/>
            <person name="Mascher T."/>
            <person name="Medema M.H."/>
            <person name="Devos D.P."/>
            <person name="Kaster A.-K."/>
            <person name="Ovreas L."/>
            <person name="Rohde M."/>
            <person name="Galperin M.Y."/>
            <person name="Jogler C."/>
        </authorList>
    </citation>
    <scope>NUCLEOTIDE SEQUENCE [LARGE SCALE GENOMIC DNA]</scope>
    <source>
        <strain evidence="2 3">UC8</strain>
    </source>
</reference>
<feature type="region of interest" description="Disordered" evidence="1">
    <location>
        <begin position="68"/>
        <end position="102"/>
    </location>
</feature>
<name>A0A5B9R7L1_9BACT</name>
<dbReference type="KEGG" id="rul:UC8_47330"/>
<sequence length="358" mass="38405">MQPDLLGYLLGALEPHEMEQVEAALRESAELRSELEHLRQTLEPLDEAPPPRFEPPADLISRTLQRIDAHDPGHPPAGDAADSDDSGSGDSGSDSDSDVAESVRPAMQAAVLAAPGGRFRWSDVLASGIAATVLIGIALPSILHSRYEARKAACQDNLRRVGVAVTSFALSDPQQRLPSLSAEGPEAFAGVYSVRLGDAGLLDSLQSLWCPSLDRPASAPRQIPTVVDLHTAPPNRLAELQRVSGGSYGYTLGVMDGTEYRSPRYEARSTFAILGDVPVNRLAARGDDPASVASSHDARGVNLLFEDGHVRFLPIDATLQTRDHPFLNHHGRVEAGVNADDATLAPSWQSPFLDTRQR</sequence>
<organism evidence="2 3">
    <name type="scientific">Roseimaritima ulvae</name>
    <dbReference type="NCBI Taxonomy" id="980254"/>
    <lineage>
        <taxon>Bacteria</taxon>
        <taxon>Pseudomonadati</taxon>
        <taxon>Planctomycetota</taxon>
        <taxon>Planctomycetia</taxon>
        <taxon>Pirellulales</taxon>
        <taxon>Pirellulaceae</taxon>
        <taxon>Roseimaritima</taxon>
    </lineage>
</organism>
<accession>A0A5B9R7L1</accession>
<dbReference type="Gene3D" id="1.10.10.1320">
    <property type="entry name" value="Anti-sigma factor, zinc-finger domain"/>
    <property type="match status" value="1"/>
</dbReference>
<dbReference type="EMBL" id="CP042914">
    <property type="protein sequence ID" value="QEG42691.1"/>
    <property type="molecule type" value="Genomic_DNA"/>
</dbReference>
<keyword evidence="3" id="KW-1185">Reference proteome</keyword>
<dbReference type="RefSeq" id="WP_068137697.1">
    <property type="nucleotide sequence ID" value="NZ_CP042914.1"/>
</dbReference>
<dbReference type="InterPro" id="IPR027558">
    <property type="entry name" value="Pre_pil_HX9DG_C"/>
</dbReference>
<gene>
    <name evidence="2" type="ORF">UC8_47330</name>
</gene>
<proteinExistence type="predicted"/>
<dbReference type="NCBIfam" id="TIGR04294">
    <property type="entry name" value="pre_pil_HX9DG"/>
    <property type="match status" value="1"/>
</dbReference>
<dbReference type="OrthoDB" id="277292at2"/>
<evidence type="ECO:0000313" key="3">
    <source>
        <dbReference type="Proteomes" id="UP000325286"/>
    </source>
</evidence>
<feature type="compositionally biased region" description="Acidic residues" evidence="1">
    <location>
        <begin position="81"/>
        <end position="99"/>
    </location>
</feature>
<protein>
    <recommendedName>
        <fullName evidence="4">Zinc-finger domain-containing protein</fullName>
    </recommendedName>
</protein>
<evidence type="ECO:0008006" key="4">
    <source>
        <dbReference type="Google" id="ProtNLM"/>
    </source>
</evidence>
<dbReference type="Proteomes" id="UP000325286">
    <property type="component" value="Chromosome"/>
</dbReference>
<evidence type="ECO:0000313" key="2">
    <source>
        <dbReference type="EMBL" id="QEG42691.1"/>
    </source>
</evidence>